<gene>
    <name evidence="8" type="ORF">SAMN04489714_1370</name>
</gene>
<keyword evidence="1" id="KW-0547">Nucleotide-binding</keyword>
<sequence length="876" mass="94295">MTDPGSSASEPRRSLFDLITHPPDLPIVSVLDQVTRAAHPGTFAVVSATAGSGKTTLIAPAVAARVSGTVVCTQPRRMAARASARRIASLLGERVGETVGFTVRGERAVGPHTRIEMVTPGVLVRRLQAHPDLPGVSAVILDEFHERALDSDLALAFLLDVRQTLREDLTIFLTSATLDMAPTLTFVRTHACECEGADVMTIEAPGVLFPLEQSWAPAAPSVSALAPVGGSGRVGVSREFLAHMGRVVDETVQRTSADVLVFVPGAREIRMLINELRARLRGDVEIVPLLSALSAAEQDRILTPVPEGCERRRRVIVSTSIAESSLTVPGVRVVVDSALARHPSIDPARGVTTLVTVPASRAEMVQRSGRAARLGPGWAVRCCAENEWARRRQTPAPEIVESDLTDALLQCAVWGVRDFADLPLMDQPPSGNVQAAREALVAIGALDTEGAPTPHGEMIARLPVAPSLAHALAACAPVIGVEAACECVAIIDEQIRCDNADLAASVRRLRHSSHAEWSHIRDQSARLTRLMGRYAADMSRHAPADQLSRDDQLALVAATAHPQWIMRRRRDSPLSYQSVSGLGASLPATSPLAGQQWLAVSDMTRPSGSSTALIRAALPLSEDDALGCAGALVHEDTRAWYDPAAQRFRGEQATMLGAIRLASRSLRTLPPQTVQDLMAQVLNEHGMSALTWTPTAVQLRARMAALHETVTDPWPDVSDAALASSFPQWGAEDLPALASGKPLTSIDTMRLLRSLLPWPQAARLDELTPPDIEIPTGARRRIEWTENGPTLTLRVQEAFGWTSTPRFVDGRVPLIIHLTDPAGRPVAITSDLASFWAGPYQQVRSELRGRYTKHAWPEDPLSATPSSRAKGRGRSR</sequence>
<dbReference type="InterPro" id="IPR027417">
    <property type="entry name" value="P-loop_NTPase"/>
</dbReference>
<dbReference type="Pfam" id="PF00270">
    <property type="entry name" value="DEAD"/>
    <property type="match status" value="1"/>
</dbReference>
<dbReference type="PROSITE" id="PS51192">
    <property type="entry name" value="HELICASE_ATP_BIND_1"/>
    <property type="match status" value="1"/>
</dbReference>
<dbReference type="InterPro" id="IPR011545">
    <property type="entry name" value="DEAD/DEAH_box_helicase_dom"/>
</dbReference>
<evidence type="ECO:0000259" key="6">
    <source>
        <dbReference type="PROSITE" id="PS51192"/>
    </source>
</evidence>
<dbReference type="SMART" id="SM00847">
    <property type="entry name" value="HA2"/>
    <property type="match status" value="1"/>
</dbReference>
<dbReference type="SMART" id="SM00487">
    <property type="entry name" value="DEXDc"/>
    <property type="match status" value="1"/>
</dbReference>
<dbReference type="Gene3D" id="1.20.120.1080">
    <property type="match status" value="1"/>
</dbReference>
<evidence type="ECO:0000256" key="3">
    <source>
        <dbReference type="ARBA" id="ARBA00022806"/>
    </source>
</evidence>
<dbReference type="Pfam" id="PF08482">
    <property type="entry name" value="HrpB_C"/>
    <property type="match status" value="1"/>
</dbReference>
<dbReference type="CDD" id="cd18791">
    <property type="entry name" value="SF2_C_RHA"/>
    <property type="match status" value="1"/>
</dbReference>
<dbReference type="InterPro" id="IPR001650">
    <property type="entry name" value="Helicase_C-like"/>
</dbReference>
<evidence type="ECO:0000256" key="2">
    <source>
        <dbReference type="ARBA" id="ARBA00022801"/>
    </source>
</evidence>
<evidence type="ECO:0000256" key="1">
    <source>
        <dbReference type="ARBA" id="ARBA00022741"/>
    </source>
</evidence>
<dbReference type="SMART" id="SM00490">
    <property type="entry name" value="HELICc"/>
    <property type="match status" value="1"/>
</dbReference>
<keyword evidence="4" id="KW-0067">ATP-binding</keyword>
<dbReference type="SUPFAM" id="SSF52540">
    <property type="entry name" value="P-loop containing nucleoside triphosphate hydrolases"/>
    <property type="match status" value="1"/>
</dbReference>
<feature type="region of interest" description="Disordered" evidence="5">
    <location>
        <begin position="856"/>
        <end position="876"/>
    </location>
</feature>
<name>A0ABY0V8D0_9ACTO</name>
<dbReference type="Proteomes" id="UP000198976">
    <property type="component" value="Chromosome I"/>
</dbReference>
<keyword evidence="2" id="KW-0378">Hydrolase</keyword>
<evidence type="ECO:0000259" key="7">
    <source>
        <dbReference type="PROSITE" id="PS51194"/>
    </source>
</evidence>
<evidence type="ECO:0000256" key="4">
    <source>
        <dbReference type="ARBA" id="ARBA00022840"/>
    </source>
</evidence>
<dbReference type="RefSeq" id="WP_092649115.1">
    <property type="nucleotide sequence ID" value="NZ_LT629792.1"/>
</dbReference>
<keyword evidence="3 8" id="KW-0347">Helicase</keyword>
<protein>
    <submittedName>
        <fullName evidence="8">ATP-dependent helicase HrpB</fullName>
    </submittedName>
</protein>
<dbReference type="PROSITE" id="PS51194">
    <property type="entry name" value="HELICASE_CTER"/>
    <property type="match status" value="1"/>
</dbReference>
<dbReference type="Pfam" id="PF00271">
    <property type="entry name" value="Helicase_C"/>
    <property type="match status" value="1"/>
</dbReference>
<dbReference type="PIRSF" id="PIRSF005496">
    <property type="entry name" value="ATP_hel_hrpB"/>
    <property type="match status" value="1"/>
</dbReference>
<feature type="domain" description="Helicase C-terminal" evidence="7">
    <location>
        <begin position="247"/>
        <end position="420"/>
    </location>
</feature>
<evidence type="ECO:0000313" key="8">
    <source>
        <dbReference type="EMBL" id="SDT97696.1"/>
    </source>
</evidence>
<dbReference type="PANTHER" id="PTHR43519">
    <property type="entry name" value="ATP-DEPENDENT RNA HELICASE HRPB"/>
    <property type="match status" value="1"/>
</dbReference>
<reference evidence="8 9" key="1">
    <citation type="submission" date="2016-10" db="EMBL/GenBank/DDBJ databases">
        <authorList>
            <person name="Varghese N."/>
            <person name="Submissions S."/>
        </authorList>
    </citation>
    <scope>NUCLEOTIDE SEQUENCE [LARGE SCALE GENOMIC DNA]</scope>
    <source>
        <strain evidence="8 9">DSM 9169</strain>
    </source>
</reference>
<dbReference type="InterPro" id="IPR014001">
    <property type="entry name" value="Helicase_ATP-bd"/>
</dbReference>
<evidence type="ECO:0000313" key="9">
    <source>
        <dbReference type="Proteomes" id="UP000198976"/>
    </source>
</evidence>
<dbReference type="InterPro" id="IPR010225">
    <property type="entry name" value="HrpB"/>
</dbReference>
<dbReference type="InterPro" id="IPR013689">
    <property type="entry name" value="RNA_helicase_ATP-dep_HrpB_C"/>
</dbReference>
<accession>A0ABY0V8D0</accession>
<organism evidence="8 9">
    <name type="scientific">Schaalia radingae</name>
    <dbReference type="NCBI Taxonomy" id="131110"/>
    <lineage>
        <taxon>Bacteria</taxon>
        <taxon>Bacillati</taxon>
        <taxon>Actinomycetota</taxon>
        <taxon>Actinomycetes</taxon>
        <taxon>Actinomycetales</taxon>
        <taxon>Actinomycetaceae</taxon>
        <taxon>Schaalia</taxon>
    </lineage>
</organism>
<dbReference type="NCBIfam" id="TIGR01970">
    <property type="entry name" value="DEAH_box_HrpB"/>
    <property type="match status" value="1"/>
</dbReference>
<dbReference type="Gene3D" id="3.40.50.300">
    <property type="entry name" value="P-loop containing nucleotide triphosphate hydrolases"/>
    <property type="match status" value="2"/>
</dbReference>
<proteinExistence type="predicted"/>
<evidence type="ECO:0000256" key="5">
    <source>
        <dbReference type="SAM" id="MobiDB-lite"/>
    </source>
</evidence>
<dbReference type="PANTHER" id="PTHR43519:SF1">
    <property type="entry name" value="ATP-DEPENDENT RNA HELICASE HRPB"/>
    <property type="match status" value="1"/>
</dbReference>
<dbReference type="InterPro" id="IPR007502">
    <property type="entry name" value="Helicase-assoc_dom"/>
</dbReference>
<feature type="domain" description="Helicase ATP-binding" evidence="6">
    <location>
        <begin position="35"/>
        <end position="179"/>
    </location>
</feature>
<dbReference type="EMBL" id="LT629792">
    <property type="protein sequence ID" value="SDT97696.1"/>
    <property type="molecule type" value="Genomic_DNA"/>
</dbReference>
<keyword evidence="9" id="KW-1185">Reference proteome</keyword>
<dbReference type="GO" id="GO:0004386">
    <property type="term" value="F:helicase activity"/>
    <property type="evidence" value="ECO:0007669"/>
    <property type="project" value="UniProtKB-KW"/>
</dbReference>